<feature type="transmembrane region" description="Helical" evidence="1">
    <location>
        <begin position="1019"/>
        <end position="1036"/>
    </location>
</feature>
<feature type="transmembrane region" description="Helical" evidence="1">
    <location>
        <begin position="975"/>
        <end position="998"/>
    </location>
</feature>
<feature type="transmembrane region" description="Helical" evidence="1">
    <location>
        <begin position="772"/>
        <end position="793"/>
    </location>
</feature>
<proteinExistence type="predicted"/>
<evidence type="ECO:0008006" key="4">
    <source>
        <dbReference type="Google" id="ProtNLM"/>
    </source>
</evidence>
<keyword evidence="1" id="KW-1133">Transmembrane helix</keyword>
<feature type="transmembrane region" description="Helical" evidence="1">
    <location>
        <begin position="286"/>
        <end position="307"/>
    </location>
</feature>
<feature type="transmembrane region" description="Helical" evidence="1">
    <location>
        <begin position="826"/>
        <end position="846"/>
    </location>
</feature>
<dbReference type="EMBL" id="JAUSYY010000001">
    <property type="protein sequence ID" value="MDQ0894135.1"/>
    <property type="molecule type" value="Genomic_DNA"/>
</dbReference>
<feature type="transmembrane region" description="Helical" evidence="1">
    <location>
        <begin position="197"/>
        <end position="221"/>
    </location>
</feature>
<feature type="transmembrane region" description="Helical" evidence="1">
    <location>
        <begin position="598"/>
        <end position="615"/>
    </location>
</feature>
<feature type="transmembrane region" description="Helical" evidence="1">
    <location>
        <begin position="1213"/>
        <end position="1232"/>
    </location>
</feature>
<feature type="transmembrane region" description="Helical" evidence="1">
    <location>
        <begin position="1186"/>
        <end position="1207"/>
    </location>
</feature>
<evidence type="ECO:0000313" key="3">
    <source>
        <dbReference type="Proteomes" id="UP001239083"/>
    </source>
</evidence>
<dbReference type="Proteomes" id="UP001239083">
    <property type="component" value="Unassembled WGS sequence"/>
</dbReference>
<feature type="transmembrane region" description="Helical" evidence="1">
    <location>
        <begin position="572"/>
        <end position="591"/>
    </location>
</feature>
<feature type="transmembrane region" description="Helical" evidence="1">
    <location>
        <begin position="548"/>
        <end position="566"/>
    </location>
</feature>
<feature type="transmembrane region" description="Helical" evidence="1">
    <location>
        <begin position="171"/>
        <end position="191"/>
    </location>
</feature>
<name>A0ABU0R7T4_9MICO</name>
<feature type="transmembrane region" description="Helical" evidence="1">
    <location>
        <begin position="652"/>
        <end position="672"/>
    </location>
</feature>
<feature type="transmembrane region" description="Helical" evidence="1">
    <location>
        <begin position="943"/>
        <end position="963"/>
    </location>
</feature>
<feature type="transmembrane region" description="Helical" evidence="1">
    <location>
        <begin position="370"/>
        <end position="392"/>
    </location>
</feature>
<feature type="transmembrane region" description="Helical" evidence="1">
    <location>
        <begin position="1137"/>
        <end position="1156"/>
    </location>
</feature>
<sequence length="1252" mass="128077">MVSTWNERAARYLLATTICPRCDAELGIALVCPVCAADLRGPAGALVWRASQRAADAVLERERVIAALPTAVAVASAQAGSAAATSVAPAASSPASTTAAVHADAASDATSQVSVQSVLAVAGAALFAIAAIVFTFLNPDIDFGTRTTVIAVVTALFLGGAWMLRRRGVRFSAEAIGALGMVFLALDVWALSEAAPAAVSGWVVAAAGTLLASLAMLAVAWAARIRTWLWASLVGLAVVPAFLGYAGDAWGAIWGHVGVAAVALAGHEVVRRATGRFESDLRADRVTLAVLQVLATVVVLGQLLFLQVTGAWSSNSGEVLARVAILIVLAALATLSTRNGMPRFWSFSAGALGVTALAVLPLASPALDPAWLATLLPLMAAIGVAATGLVGARGLLRARPVQAGALVVALGVTLPAVMIALGTLLGILMEFVAVTALAARNLDAEQSAFNLPIEAELAGVLGLFAAALGLAALAAATRRVSSPETRGGFPVGVLGLALWVSALGALAAIGWSGIVPLAQTGIGIAAALAAGAAVLVPSSRFTRARGSIRAPFIVFAHVALVETAFISWTDAAITVPVGAVIVAAVLALAATAPAAARAVYVAAAYAYALVLFATALDRTTILDTIAVLCLTTTLAALIALAATLVRQVSARAWYAILIVTAVPFLIGIASVLSERSGWTALSTGVIFLLALALVLTRRPGLNRLVRSAAAALLVPALAVVVVCLGAELLDVSGSPVVLPIIAVIVAVVLPSTKLIEAALLARGLGTGDAASVRLWVEISSLVTAAIAVVLALVRDAAGLGTAIAVLVILGLGAAATSVFAGRRYGWPLAGATWTGALWCVWAMLGIEVVEPYTLPPALGAAVVAAILVARGGRGVALFTSGLACAIVPSLVLLAAWGPGDVVAWRTTALLAASAVLLALGWLLTRRGRDTGTSTGIRMLRAPLLAGALVAASAGPIQAVRYGLERDPLALADPDLVILPVLGLTLVSVVLAGVAASLLRRGARDAAEPSTLDRWLLGSRWLYAPALVFLVVGPIAAIRRDWFAIWTLWALMALLLALALAMVARARSTKPVLPPFWFIYALAWVTGVAGWSERDLRVEVFSLPLGLAVLAAGIIALRPGSLPTRATLNSWPIGFRGSWRLLAPGIVLTFLPSVLATGTDPQLYRPILVIGLALVAILVGSSRKLAAPFILGLAVLPIENIVVFSAQVDRAVGAMPWWITLSTAGAVLLAIAVGSERRTNQGRGVAARLRELE</sequence>
<keyword evidence="1" id="KW-0812">Transmembrane</keyword>
<feature type="transmembrane region" description="Helical" evidence="1">
    <location>
        <begin position="1162"/>
        <end position="1179"/>
    </location>
</feature>
<feature type="transmembrane region" description="Helical" evidence="1">
    <location>
        <begin position="1042"/>
        <end position="1063"/>
    </location>
</feature>
<feature type="transmembrane region" description="Helical" evidence="1">
    <location>
        <begin position="621"/>
        <end position="645"/>
    </location>
</feature>
<organism evidence="2 3">
    <name type="scientific">Agromyces ramosus</name>
    <dbReference type="NCBI Taxonomy" id="33879"/>
    <lineage>
        <taxon>Bacteria</taxon>
        <taxon>Bacillati</taxon>
        <taxon>Actinomycetota</taxon>
        <taxon>Actinomycetes</taxon>
        <taxon>Micrococcales</taxon>
        <taxon>Microbacteriaceae</taxon>
        <taxon>Agromyces</taxon>
    </lineage>
</organism>
<evidence type="ECO:0000313" key="2">
    <source>
        <dbReference type="EMBL" id="MDQ0894135.1"/>
    </source>
</evidence>
<dbReference type="InterPro" id="IPR058062">
    <property type="entry name" value="SCO7613_C"/>
</dbReference>
<feature type="transmembrane region" description="Helical" evidence="1">
    <location>
        <begin position="488"/>
        <end position="511"/>
    </location>
</feature>
<keyword evidence="3" id="KW-1185">Reference proteome</keyword>
<feature type="transmembrane region" description="Helical" evidence="1">
    <location>
        <begin position="708"/>
        <end position="729"/>
    </location>
</feature>
<dbReference type="NCBIfam" id="NF047321">
    <property type="entry name" value="SCO7613_CTERM"/>
    <property type="match status" value="1"/>
</dbReference>
<feature type="transmembrane region" description="Helical" evidence="1">
    <location>
        <begin position="143"/>
        <end position="164"/>
    </location>
</feature>
<protein>
    <recommendedName>
        <fullName evidence="4">Membrane protein DUF2157</fullName>
    </recommendedName>
</protein>
<feature type="transmembrane region" description="Helical" evidence="1">
    <location>
        <begin position="902"/>
        <end position="923"/>
    </location>
</feature>
<feature type="transmembrane region" description="Helical" evidence="1">
    <location>
        <begin position="735"/>
        <end position="760"/>
    </location>
</feature>
<feature type="transmembrane region" description="Helical" evidence="1">
    <location>
        <begin position="517"/>
        <end position="536"/>
    </location>
</feature>
<keyword evidence="1" id="KW-0472">Membrane</keyword>
<feature type="transmembrane region" description="Helical" evidence="1">
    <location>
        <begin position="1075"/>
        <end position="1091"/>
    </location>
</feature>
<accession>A0ABU0R7T4</accession>
<dbReference type="RefSeq" id="WP_307041150.1">
    <property type="nucleotide sequence ID" value="NZ_JAUSYY010000001.1"/>
</dbReference>
<feature type="transmembrane region" description="Helical" evidence="1">
    <location>
        <begin position="404"/>
        <end position="437"/>
    </location>
</feature>
<feature type="transmembrane region" description="Helical" evidence="1">
    <location>
        <begin position="228"/>
        <end position="247"/>
    </location>
</feature>
<feature type="transmembrane region" description="Helical" evidence="1">
    <location>
        <begin position="253"/>
        <end position="274"/>
    </location>
</feature>
<feature type="transmembrane region" description="Helical" evidence="1">
    <location>
        <begin position="852"/>
        <end position="869"/>
    </location>
</feature>
<feature type="transmembrane region" description="Helical" evidence="1">
    <location>
        <begin position="1097"/>
        <end position="1116"/>
    </location>
</feature>
<feature type="transmembrane region" description="Helical" evidence="1">
    <location>
        <begin position="678"/>
        <end position="696"/>
    </location>
</feature>
<feature type="transmembrane region" description="Helical" evidence="1">
    <location>
        <begin position="457"/>
        <end position="476"/>
    </location>
</feature>
<feature type="transmembrane region" description="Helical" evidence="1">
    <location>
        <begin position="319"/>
        <end position="337"/>
    </location>
</feature>
<feature type="transmembrane region" description="Helical" evidence="1">
    <location>
        <begin position="876"/>
        <end position="896"/>
    </location>
</feature>
<feature type="transmembrane region" description="Helical" evidence="1">
    <location>
        <begin position="799"/>
        <end position="819"/>
    </location>
</feature>
<gene>
    <name evidence="2" type="ORF">QFZ26_001690</name>
</gene>
<reference evidence="2 3" key="1">
    <citation type="submission" date="2023-07" db="EMBL/GenBank/DDBJ databases">
        <title>Comparative genomics of wheat-associated soil bacteria to identify genetic determinants of phenazine resistance.</title>
        <authorList>
            <person name="Mouncey N."/>
        </authorList>
    </citation>
    <scope>NUCLEOTIDE SEQUENCE [LARGE SCALE GENOMIC DNA]</scope>
    <source>
        <strain evidence="2 3">V3I3</strain>
    </source>
</reference>
<feature type="transmembrane region" description="Helical" evidence="1">
    <location>
        <begin position="118"/>
        <end position="137"/>
    </location>
</feature>
<feature type="transmembrane region" description="Helical" evidence="1">
    <location>
        <begin position="344"/>
        <end position="364"/>
    </location>
</feature>
<evidence type="ECO:0000256" key="1">
    <source>
        <dbReference type="SAM" id="Phobius"/>
    </source>
</evidence>
<comment type="caution">
    <text evidence="2">The sequence shown here is derived from an EMBL/GenBank/DDBJ whole genome shotgun (WGS) entry which is preliminary data.</text>
</comment>